<dbReference type="CDD" id="cd01948">
    <property type="entry name" value="EAL"/>
    <property type="match status" value="1"/>
</dbReference>
<feature type="domain" description="GGDEF" evidence="3">
    <location>
        <begin position="364"/>
        <end position="495"/>
    </location>
</feature>
<dbReference type="PROSITE" id="PS50887">
    <property type="entry name" value="GGDEF"/>
    <property type="match status" value="1"/>
</dbReference>
<dbReference type="Pfam" id="PF00563">
    <property type="entry name" value="EAL"/>
    <property type="match status" value="1"/>
</dbReference>
<dbReference type="AlphaFoldDB" id="A0A1V2DQX2"/>
<protein>
    <submittedName>
        <fullName evidence="4">GGDEF-domain containing protein</fullName>
    </submittedName>
</protein>
<dbReference type="InterPro" id="IPR001633">
    <property type="entry name" value="EAL_dom"/>
</dbReference>
<dbReference type="PROSITE" id="PS50883">
    <property type="entry name" value="EAL"/>
    <property type="match status" value="1"/>
</dbReference>
<dbReference type="EMBL" id="MSCW01000008">
    <property type="protein sequence ID" value="ONF42899.1"/>
    <property type="molecule type" value="Genomic_DNA"/>
</dbReference>
<feature type="transmembrane region" description="Helical" evidence="1">
    <location>
        <begin position="298"/>
        <end position="320"/>
    </location>
</feature>
<evidence type="ECO:0000259" key="3">
    <source>
        <dbReference type="PROSITE" id="PS50887"/>
    </source>
</evidence>
<dbReference type="Gene3D" id="3.20.20.450">
    <property type="entry name" value="EAL domain"/>
    <property type="match status" value="1"/>
</dbReference>
<comment type="caution">
    <text evidence="4">The sequence shown here is derived from an EMBL/GenBank/DDBJ whole genome shotgun (WGS) entry which is preliminary data.</text>
</comment>
<dbReference type="InterPro" id="IPR043128">
    <property type="entry name" value="Rev_trsase/Diguanyl_cyclase"/>
</dbReference>
<dbReference type="SUPFAM" id="SSF55073">
    <property type="entry name" value="Nucleotide cyclase"/>
    <property type="match status" value="1"/>
</dbReference>
<dbReference type="CDD" id="cd12914">
    <property type="entry name" value="PDC1_DGC_like"/>
    <property type="match status" value="1"/>
</dbReference>
<dbReference type="Gene3D" id="3.30.70.270">
    <property type="match status" value="1"/>
</dbReference>
<dbReference type="InterPro" id="IPR029787">
    <property type="entry name" value="Nucleotide_cyclase"/>
</dbReference>
<proteinExistence type="predicted"/>
<reference evidence="4 5" key="1">
    <citation type="submission" date="2016-12" db="EMBL/GenBank/DDBJ databases">
        <title>Marinobacter lutaoensis whole genome sequencing.</title>
        <authorList>
            <person name="Verma A."/>
            <person name="Krishnamurthi S."/>
        </authorList>
    </citation>
    <scope>NUCLEOTIDE SEQUENCE [LARGE SCALE GENOMIC DNA]</scope>
    <source>
        <strain evidence="4 5">T5054</strain>
    </source>
</reference>
<gene>
    <name evidence="4" type="ORF">BTO32_14575</name>
</gene>
<evidence type="ECO:0000313" key="5">
    <source>
        <dbReference type="Proteomes" id="UP000189339"/>
    </source>
</evidence>
<name>A0A1V2DQX2_9GAMM</name>
<dbReference type="Gene3D" id="3.30.450.20">
    <property type="entry name" value="PAS domain"/>
    <property type="match status" value="1"/>
</dbReference>
<dbReference type="InterPro" id="IPR035919">
    <property type="entry name" value="EAL_sf"/>
</dbReference>
<keyword evidence="1" id="KW-0472">Membrane</keyword>
<evidence type="ECO:0000313" key="4">
    <source>
        <dbReference type="EMBL" id="ONF42899.1"/>
    </source>
</evidence>
<dbReference type="InterPro" id="IPR052155">
    <property type="entry name" value="Biofilm_reg_signaling"/>
</dbReference>
<keyword evidence="5" id="KW-1185">Reference proteome</keyword>
<feature type="domain" description="EAL" evidence="2">
    <location>
        <begin position="504"/>
        <end position="757"/>
    </location>
</feature>
<evidence type="ECO:0000259" key="2">
    <source>
        <dbReference type="PROSITE" id="PS50883"/>
    </source>
</evidence>
<dbReference type="SMART" id="SM00267">
    <property type="entry name" value="GGDEF"/>
    <property type="match status" value="1"/>
</dbReference>
<dbReference type="PANTHER" id="PTHR44757">
    <property type="entry name" value="DIGUANYLATE CYCLASE DGCP"/>
    <property type="match status" value="1"/>
</dbReference>
<dbReference type="CDD" id="cd01949">
    <property type="entry name" value="GGDEF"/>
    <property type="match status" value="1"/>
</dbReference>
<dbReference type="Proteomes" id="UP000189339">
    <property type="component" value="Unassembled WGS sequence"/>
</dbReference>
<dbReference type="STRING" id="135739.BTO32_14575"/>
<accession>A0A1V2DQX2</accession>
<keyword evidence="1" id="KW-1133">Transmembrane helix</keyword>
<dbReference type="SUPFAM" id="SSF141868">
    <property type="entry name" value="EAL domain-like"/>
    <property type="match status" value="1"/>
</dbReference>
<keyword evidence="1" id="KW-0812">Transmembrane</keyword>
<dbReference type="SMART" id="SM00052">
    <property type="entry name" value="EAL"/>
    <property type="match status" value="1"/>
</dbReference>
<dbReference type="OrthoDB" id="9804951at2"/>
<organism evidence="4 5">
    <name type="scientific">Marinobacter lutaoensis</name>
    <dbReference type="NCBI Taxonomy" id="135739"/>
    <lineage>
        <taxon>Bacteria</taxon>
        <taxon>Pseudomonadati</taxon>
        <taxon>Pseudomonadota</taxon>
        <taxon>Gammaproteobacteria</taxon>
        <taxon>Pseudomonadales</taxon>
        <taxon>Marinobacteraceae</taxon>
        <taxon>Marinobacter</taxon>
    </lineage>
</organism>
<sequence>MAIIKRNIWALFVLVLLGGAAVLSVSLAARWQTILSDEQAYQAARAELVGQAVESLLRTQELVLDVIGRELLRREEGLLDASRQIPLLDSILEVDPILRGFGLARPDGQLVRVSTNLDLDRLPNLLTHPATRQSFLQALDSPAMVVGRTYYVEAMDAWAIPIRKALRTETDEVKAVMTAGLRLGSGATVFDQVLHDGDSDGVILYRENDGYVQFMSREGVGPEQYSQVFRPESVRQQDRRLLEEQLGIPVEEVKARGRAVVLSTQRQGQSFVTAAQFIGRYGLWAISETSMAPLYRQFGAYLSGYLLVFVVLATVLFWLFRIIDGAERYRRAELLHLSRHDELTGLRNRPGLLDRLDELMAQGTAFSLVVVNIDNFKGINDRFGQESGDEVLAAFGRRLRSLVAKTDDLARLGSDEFAVLTPSAEPSAVEHACRDLARELAETFQAGRLRLQLTASIGVAIYPGHADSPNKLIRSAHVALYEAKQSRNAVCVYRQDMDLEYLRRLQVEQRLRYGLAAGALHMVYQPQVDAEGTPVGLEALVRWHDEELGDVAPSEFVEVAEKSGLMVPLGDWVLETSMREYSELRRALGAALGLAINISVIQFRQPDFVARVMATLARYGVAPQELVLEITETLFMSSFAQVVEKLTQLRAEGIRISMDDFGTGYSSLSLLRKLPIDELKIDKSFVDNILDDEKAHNMIESIVAIATSHHMELVAEGVEQKGQAETLVRLGCRRFQGYYFGRPMSMAEFRERLLQPDGCDH</sequence>
<dbReference type="Pfam" id="PF00990">
    <property type="entry name" value="GGDEF"/>
    <property type="match status" value="1"/>
</dbReference>
<dbReference type="PANTHER" id="PTHR44757:SF2">
    <property type="entry name" value="BIOFILM ARCHITECTURE MAINTENANCE PROTEIN MBAA"/>
    <property type="match status" value="1"/>
</dbReference>
<evidence type="ECO:0000256" key="1">
    <source>
        <dbReference type="SAM" id="Phobius"/>
    </source>
</evidence>
<dbReference type="RefSeq" id="WP_076725366.1">
    <property type="nucleotide sequence ID" value="NZ_JABWTC010000003.1"/>
</dbReference>
<dbReference type="NCBIfam" id="TIGR00254">
    <property type="entry name" value="GGDEF"/>
    <property type="match status" value="1"/>
</dbReference>
<dbReference type="InterPro" id="IPR000160">
    <property type="entry name" value="GGDEF_dom"/>
</dbReference>